<dbReference type="EMBL" id="AUZY01004687">
    <property type="protein sequence ID" value="EQD62220.1"/>
    <property type="molecule type" value="Genomic_DNA"/>
</dbReference>
<comment type="subcellular location">
    <subcellularLocation>
        <location evidence="1">Cytoplasm</location>
    </subcellularLocation>
</comment>
<evidence type="ECO:0000313" key="5">
    <source>
        <dbReference type="EMBL" id="EQD62220.1"/>
    </source>
</evidence>
<dbReference type="EC" id="2.3.2.6" evidence="5"/>
<evidence type="ECO:0000256" key="2">
    <source>
        <dbReference type="ARBA" id="ARBA00022490"/>
    </source>
</evidence>
<dbReference type="SUPFAM" id="SSF55729">
    <property type="entry name" value="Acyl-CoA N-acyltransferases (Nat)"/>
    <property type="match status" value="1"/>
</dbReference>
<evidence type="ECO:0000256" key="4">
    <source>
        <dbReference type="ARBA" id="ARBA00023315"/>
    </source>
</evidence>
<dbReference type="InterPro" id="IPR004616">
    <property type="entry name" value="Leu/Phe-tRNA_Trfase"/>
</dbReference>
<dbReference type="InterPro" id="IPR042203">
    <property type="entry name" value="Leu/Phe-tRNA_Trfase_C"/>
</dbReference>
<dbReference type="GO" id="GO:0008914">
    <property type="term" value="F:leucyl-tRNA--protein transferase activity"/>
    <property type="evidence" value="ECO:0007669"/>
    <property type="project" value="UniProtKB-EC"/>
</dbReference>
<sequence>MSWPADSPPSFLSFLSPDDPDLRFPGTSHALANPPGLLAIGGDLRPERLLQAYRSGIFPWYETPGPILWWSPDPRFVWLRDGLRRPKRLTRTIRQEQGRFTFTIDQDFKNILMQCGPERRESSGTWITAEMAQAYLDLYHLGYAHSVEMNDKSNTCA</sequence>
<evidence type="ECO:0000256" key="1">
    <source>
        <dbReference type="ARBA" id="ARBA00004496"/>
    </source>
</evidence>
<dbReference type="InterPro" id="IPR016181">
    <property type="entry name" value="Acyl_CoA_acyltransferase"/>
</dbReference>
<reference evidence="5" key="1">
    <citation type="submission" date="2013-08" db="EMBL/GenBank/DDBJ databases">
        <authorList>
            <person name="Mendez C."/>
            <person name="Richter M."/>
            <person name="Ferrer M."/>
            <person name="Sanchez J."/>
        </authorList>
    </citation>
    <scope>NUCLEOTIDE SEQUENCE</scope>
</reference>
<dbReference type="Gene3D" id="3.40.630.70">
    <property type="entry name" value="Leucyl/phenylalanyl-tRNA-protein transferase, C-terminal domain"/>
    <property type="match status" value="1"/>
</dbReference>
<evidence type="ECO:0000256" key="3">
    <source>
        <dbReference type="ARBA" id="ARBA00022679"/>
    </source>
</evidence>
<dbReference type="InterPro" id="IPR042221">
    <property type="entry name" value="Leu/Phe-tRNA_Trfase_N"/>
</dbReference>
<dbReference type="Pfam" id="PF03588">
    <property type="entry name" value="Leu_Phe_trans"/>
    <property type="match status" value="1"/>
</dbReference>
<dbReference type="PANTHER" id="PTHR30098">
    <property type="entry name" value="LEUCYL/PHENYLALANYL-TRNA--PROTEIN TRANSFERASE"/>
    <property type="match status" value="1"/>
</dbReference>
<dbReference type="GO" id="GO:0030163">
    <property type="term" value="P:protein catabolic process"/>
    <property type="evidence" value="ECO:0007669"/>
    <property type="project" value="InterPro"/>
</dbReference>
<feature type="non-terminal residue" evidence="5">
    <location>
        <position position="157"/>
    </location>
</feature>
<dbReference type="Gene3D" id="3.30.70.3550">
    <property type="entry name" value="Leucyl/phenylalanyl-tRNA-protein transferase, N-terminal domain"/>
    <property type="match status" value="1"/>
</dbReference>
<organism evidence="5">
    <name type="scientific">mine drainage metagenome</name>
    <dbReference type="NCBI Taxonomy" id="410659"/>
    <lineage>
        <taxon>unclassified sequences</taxon>
        <taxon>metagenomes</taxon>
        <taxon>ecological metagenomes</taxon>
    </lineage>
</organism>
<keyword evidence="4 5" id="KW-0012">Acyltransferase</keyword>
<proteinExistence type="predicted"/>
<keyword evidence="3 5" id="KW-0808">Transferase</keyword>
<protein>
    <submittedName>
        <fullName evidence="5">Leucyl/phenylalanyl-tRNA-protein transferase</fullName>
        <ecNumber evidence="5">2.3.2.6</ecNumber>
    </submittedName>
</protein>
<dbReference type="GO" id="GO:0005737">
    <property type="term" value="C:cytoplasm"/>
    <property type="evidence" value="ECO:0007669"/>
    <property type="project" value="UniProtKB-SubCell"/>
</dbReference>
<comment type="caution">
    <text evidence="5">The sequence shown here is derived from an EMBL/GenBank/DDBJ whole genome shotgun (WGS) entry which is preliminary data.</text>
</comment>
<dbReference type="AlphaFoldDB" id="T1C7T2"/>
<reference evidence="5" key="2">
    <citation type="journal article" date="2014" name="ISME J.">
        <title>Microbial stratification in low pH oxic and suboxic macroscopic growths along an acid mine drainage.</title>
        <authorList>
            <person name="Mendez-Garcia C."/>
            <person name="Mesa V."/>
            <person name="Sprenger R.R."/>
            <person name="Richter M."/>
            <person name="Diez M.S."/>
            <person name="Solano J."/>
            <person name="Bargiela R."/>
            <person name="Golyshina O.V."/>
            <person name="Manteca A."/>
            <person name="Ramos J.L."/>
            <person name="Gallego J.R."/>
            <person name="Llorente I."/>
            <person name="Martins Dos Santos V.A."/>
            <person name="Jensen O.N."/>
            <person name="Pelaez A.I."/>
            <person name="Sanchez J."/>
            <person name="Ferrer M."/>
        </authorList>
    </citation>
    <scope>NUCLEOTIDE SEQUENCE</scope>
</reference>
<accession>T1C7T2</accession>
<keyword evidence="2" id="KW-0963">Cytoplasm</keyword>
<dbReference type="FunFam" id="3.30.70.3550:FF:000001">
    <property type="entry name" value="Leucyl/phenylalanyl-tRNA--protein transferase"/>
    <property type="match status" value="1"/>
</dbReference>
<gene>
    <name evidence="5" type="ORF">B1B_07359</name>
</gene>
<name>T1C7T2_9ZZZZ</name>
<dbReference type="PANTHER" id="PTHR30098:SF2">
    <property type="entry name" value="LEUCYL_PHENYLALANYL-TRNA--PROTEIN TRANSFERASE"/>
    <property type="match status" value="1"/>
</dbReference>